<dbReference type="GO" id="GO:0004523">
    <property type="term" value="F:RNA-DNA hybrid ribonuclease activity"/>
    <property type="evidence" value="ECO:0007669"/>
    <property type="project" value="InterPro"/>
</dbReference>
<dbReference type="InterPro" id="IPR036397">
    <property type="entry name" value="RNaseH_sf"/>
</dbReference>
<evidence type="ECO:0000259" key="2">
    <source>
        <dbReference type="Pfam" id="PF13966"/>
    </source>
</evidence>
<organism evidence="3 4">
    <name type="scientific">Rhynchospora pubera</name>
    <dbReference type="NCBI Taxonomy" id="906938"/>
    <lineage>
        <taxon>Eukaryota</taxon>
        <taxon>Viridiplantae</taxon>
        <taxon>Streptophyta</taxon>
        <taxon>Embryophyta</taxon>
        <taxon>Tracheophyta</taxon>
        <taxon>Spermatophyta</taxon>
        <taxon>Magnoliopsida</taxon>
        <taxon>Liliopsida</taxon>
        <taxon>Poales</taxon>
        <taxon>Cyperaceae</taxon>
        <taxon>Cyperoideae</taxon>
        <taxon>Rhynchosporeae</taxon>
        <taxon>Rhynchospora</taxon>
    </lineage>
</organism>
<evidence type="ECO:0000313" key="4">
    <source>
        <dbReference type="Proteomes" id="UP001140206"/>
    </source>
</evidence>
<feature type="domain" description="Reverse transcriptase zinc-binding" evidence="2">
    <location>
        <begin position="232"/>
        <end position="321"/>
    </location>
</feature>
<proteinExistence type="predicted"/>
<dbReference type="Proteomes" id="UP001140206">
    <property type="component" value="Chromosome 4"/>
</dbReference>
<feature type="domain" description="RNase H type-1" evidence="1">
    <location>
        <begin position="427"/>
        <end position="534"/>
    </location>
</feature>
<keyword evidence="3" id="KW-0695">RNA-directed DNA polymerase</keyword>
<dbReference type="PANTHER" id="PTHR33116">
    <property type="entry name" value="REVERSE TRANSCRIPTASE ZINC-BINDING DOMAIN-CONTAINING PROTEIN-RELATED-RELATED"/>
    <property type="match status" value="1"/>
</dbReference>
<dbReference type="GO" id="GO:0003676">
    <property type="term" value="F:nucleic acid binding"/>
    <property type="evidence" value="ECO:0007669"/>
    <property type="project" value="InterPro"/>
</dbReference>
<dbReference type="InterPro" id="IPR026960">
    <property type="entry name" value="RVT-Znf"/>
</dbReference>
<protein>
    <submittedName>
        <fullName evidence="3">RNA-directed DNA polymerase (Reverse transcriptase)-related family protein</fullName>
    </submittedName>
</protein>
<dbReference type="Gene3D" id="3.30.420.10">
    <property type="entry name" value="Ribonuclease H-like superfamily/Ribonuclease H"/>
    <property type="match status" value="1"/>
</dbReference>
<evidence type="ECO:0000259" key="1">
    <source>
        <dbReference type="Pfam" id="PF13456"/>
    </source>
</evidence>
<dbReference type="Pfam" id="PF13966">
    <property type="entry name" value="zf-RVT"/>
    <property type="match status" value="1"/>
</dbReference>
<keyword evidence="4" id="KW-1185">Reference proteome</keyword>
<dbReference type="InterPro" id="IPR002156">
    <property type="entry name" value="RNaseH_domain"/>
</dbReference>
<reference evidence="3" key="1">
    <citation type="submission" date="2022-08" db="EMBL/GenBank/DDBJ databases">
        <authorList>
            <person name="Marques A."/>
        </authorList>
    </citation>
    <scope>NUCLEOTIDE SEQUENCE</scope>
    <source>
        <strain evidence="3">RhyPub2mFocal</strain>
        <tissue evidence="3">Leaves</tissue>
    </source>
</reference>
<sequence>MLSPAAKVVLLKAVVEPMLLYSMGAGPIPESVLQRINLKMRAFFWNSGAKNKMRLVSWEKITSPKMEGGLGLRDATMLNRSMAMKNLWRLASGENEDMLWIQVLKAKYLSRSNVWLAKAPARCSKFWKALLLSREDLQPHIKWLIGDGQKCPLVGAPWHQFWLQFKQQTSASLKLKIADCVFPQTGQWDTSLLITAVGFHAALYLVCVHSQPPLHRNRSDRLIFTPSASGAFSFKAACNLLQNSVTTVSPDAGSWKIIWKCRGILPRIRMFLWKLMHDAVPVRSVFARVLRVATPPCEICGNGTDDPVHALFMCPKAEQSWLTSSIGLRVHALPVQARLIVRMLSQHLTEPDFMKFANHLWAFWKARCKEVYEGAKINVRQVNSTAHSYTFIANLTDTVRASLPRSTREQYETVHHISMEGNTCKMDGSYHSQGQAGWAYTLYLGQQILEYGLNSGTAASPLHAESLAMLQSLRAAIARGWDTATFLTDCQVLAAVIKGSLAADTVDWKAYTTILQVINIFKQHQGFVCCYVPRASLLDEHHLANRARIFSLNTLGYSFPSFPPI</sequence>
<dbReference type="AlphaFoldDB" id="A0AAV8D046"/>
<dbReference type="SUPFAM" id="SSF53098">
    <property type="entry name" value="Ribonuclease H-like"/>
    <property type="match status" value="1"/>
</dbReference>
<accession>A0AAV8D046</accession>
<dbReference type="InterPro" id="IPR012337">
    <property type="entry name" value="RNaseH-like_sf"/>
</dbReference>
<dbReference type="EMBL" id="JAMFTS010000004">
    <property type="protein sequence ID" value="KAJ4759812.1"/>
    <property type="molecule type" value="Genomic_DNA"/>
</dbReference>
<dbReference type="GO" id="GO:0003964">
    <property type="term" value="F:RNA-directed DNA polymerase activity"/>
    <property type="evidence" value="ECO:0007669"/>
    <property type="project" value="UniProtKB-KW"/>
</dbReference>
<gene>
    <name evidence="3" type="ORF">LUZ62_070187</name>
</gene>
<evidence type="ECO:0000313" key="3">
    <source>
        <dbReference type="EMBL" id="KAJ4759812.1"/>
    </source>
</evidence>
<dbReference type="Pfam" id="PF13456">
    <property type="entry name" value="RVT_3"/>
    <property type="match status" value="1"/>
</dbReference>
<comment type="caution">
    <text evidence="3">The sequence shown here is derived from an EMBL/GenBank/DDBJ whole genome shotgun (WGS) entry which is preliminary data.</text>
</comment>
<keyword evidence="3" id="KW-0548">Nucleotidyltransferase</keyword>
<keyword evidence="3" id="KW-0808">Transferase</keyword>
<dbReference type="PANTHER" id="PTHR33116:SF78">
    <property type="entry name" value="OS12G0587133 PROTEIN"/>
    <property type="match status" value="1"/>
</dbReference>
<name>A0AAV8D046_9POAL</name>